<dbReference type="SUPFAM" id="SSF48371">
    <property type="entry name" value="ARM repeat"/>
    <property type="match status" value="1"/>
</dbReference>
<evidence type="ECO:0000313" key="2">
    <source>
        <dbReference type="EMBL" id="MQL75020.1"/>
    </source>
</evidence>
<dbReference type="Gene3D" id="1.25.10.10">
    <property type="entry name" value="Leucine-rich Repeat Variant"/>
    <property type="match status" value="1"/>
</dbReference>
<dbReference type="EMBL" id="NMUH01000232">
    <property type="protein sequence ID" value="MQL75020.1"/>
    <property type="molecule type" value="Genomic_DNA"/>
</dbReference>
<evidence type="ECO:0000313" key="3">
    <source>
        <dbReference type="Proteomes" id="UP000652761"/>
    </source>
</evidence>
<gene>
    <name evidence="2" type="ORF">Taro_007389</name>
</gene>
<proteinExistence type="predicted"/>
<organism evidence="2 3">
    <name type="scientific">Colocasia esculenta</name>
    <name type="common">Wild taro</name>
    <name type="synonym">Arum esculentum</name>
    <dbReference type="NCBI Taxonomy" id="4460"/>
    <lineage>
        <taxon>Eukaryota</taxon>
        <taxon>Viridiplantae</taxon>
        <taxon>Streptophyta</taxon>
        <taxon>Embryophyta</taxon>
        <taxon>Tracheophyta</taxon>
        <taxon>Spermatophyta</taxon>
        <taxon>Magnoliopsida</taxon>
        <taxon>Liliopsida</taxon>
        <taxon>Araceae</taxon>
        <taxon>Aroideae</taxon>
        <taxon>Colocasieae</taxon>
        <taxon>Colocasia</taxon>
    </lineage>
</organism>
<dbReference type="OrthoDB" id="10065496at2759"/>
<keyword evidence="3" id="KW-1185">Reference proteome</keyword>
<sequence length="311" mass="34102">MQLTVDLEVEGGRGRSVRVLPERKSERVGDLARAKDATMQGHHLLHHHHHQQLQQQLAALLSAALSQPSPKPADGDPTSSSISPSSGASQDEAERGADSDRVAALDSLQRAILYPPNSFLIAHSAPFLSQGLFQLLSDKSYLVRRAAALTYGSLCAVVCSIPLSSNGRQNHVILAGGLVDRFTGWALPLIRDASIANGSSELAFEGLRQFLNAGDPKSIERYVLQILKSCQETLEDERTPLNVLHQLLGLLTLIALKYGNCFQPHFVDIIDLLLGWALVPDLSELDRQIIMDSFLQFKSQWLSYGFWYAGS</sequence>
<feature type="compositionally biased region" description="Low complexity" evidence="1">
    <location>
        <begin position="79"/>
        <end position="89"/>
    </location>
</feature>
<dbReference type="Proteomes" id="UP000652761">
    <property type="component" value="Unassembled WGS sequence"/>
</dbReference>
<protein>
    <submittedName>
        <fullName evidence="2">Uncharacterized protein</fullName>
    </submittedName>
</protein>
<comment type="caution">
    <text evidence="2">The sequence shown here is derived from an EMBL/GenBank/DDBJ whole genome shotgun (WGS) entry which is preliminary data.</text>
</comment>
<evidence type="ECO:0000256" key="1">
    <source>
        <dbReference type="SAM" id="MobiDB-lite"/>
    </source>
</evidence>
<reference evidence="2" key="1">
    <citation type="submission" date="2017-07" db="EMBL/GenBank/DDBJ databases">
        <title>Taro Niue Genome Assembly and Annotation.</title>
        <authorList>
            <person name="Atibalentja N."/>
            <person name="Keating K."/>
            <person name="Fields C.J."/>
        </authorList>
    </citation>
    <scope>NUCLEOTIDE SEQUENCE</scope>
    <source>
        <strain evidence="2">Niue_2</strain>
        <tissue evidence="2">Leaf</tissue>
    </source>
</reference>
<dbReference type="AlphaFoldDB" id="A0A843TZJ8"/>
<feature type="region of interest" description="Disordered" evidence="1">
    <location>
        <begin position="66"/>
        <end position="99"/>
    </location>
</feature>
<name>A0A843TZJ8_COLES</name>
<accession>A0A843TZJ8</accession>
<dbReference type="InterPro" id="IPR011989">
    <property type="entry name" value="ARM-like"/>
</dbReference>
<dbReference type="InterPro" id="IPR016024">
    <property type="entry name" value="ARM-type_fold"/>
</dbReference>